<keyword evidence="3" id="KW-1185">Reference proteome</keyword>
<gene>
    <name evidence="2" type="ORF">PXEA_LOCUS29222</name>
</gene>
<dbReference type="EMBL" id="CAAALY010250666">
    <property type="protein sequence ID" value="VEL35782.1"/>
    <property type="molecule type" value="Genomic_DNA"/>
</dbReference>
<comment type="caution">
    <text evidence="2">The sequence shown here is derived from an EMBL/GenBank/DDBJ whole genome shotgun (WGS) entry which is preliminary data.</text>
</comment>
<proteinExistence type="predicted"/>
<feature type="region of interest" description="Disordered" evidence="1">
    <location>
        <begin position="31"/>
        <end position="77"/>
    </location>
</feature>
<organism evidence="2 3">
    <name type="scientific">Protopolystoma xenopodis</name>
    <dbReference type="NCBI Taxonomy" id="117903"/>
    <lineage>
        <taxon>Eukaryota</taxon>
        <taxon>Metazoa</taxon>
        <taxon>Spiralia</taxon>
        <taxon>Lophotrochozoa</taxon>
        <taxon>Platyhelminthes</taxon>
        <taxon>Monogenea</taxon>
        <taxon>Polyopisthocotylea</taxon>
        <taxon>Polystomatidea</taxon>
        <taxon>Polystomatidae</taxon>
        <taxon>Protopolystoma</taxon>
    </lineage>
</organism>
<protein>
    <submittedName>
        <fullName evidence="2">Uncharacterized protein</fullName>
    </submittedName>
</protein>
<accession>A0A3S5FG39</accession>
<reference evidence="2" key="1">
    <citation type="submission" date="2018-11" db="EMBL/GenBank/DDBJ databases">
        <authorList>
            <consortium name="Pathogen Informatics"/>
        </authorList>
    </citation>
    <scope>NUCLEOTIDE SEQUENCE</scope>
</reference>
<evidence type="ECO:0000313" key="2">
    <source>
        <dbReference type="EMBL" id="VEL35782.1"/>
    </source>
</evidence>
<dbReference type="AlphaFoldDB" id="A0A3S5FG39"/>
<sequence>MLRQHSRSGFFSSACHRPDWLSCLLSGTPPAIGMPGGSPAGRPPVALAPTPPSFPPTQSENWPSKGVQADAQTDGHRQAVQPNHYSVIHLRAGCARYTNVNTVDSAMEVVTPSASLVPQHSAKPITPPFC</sequence>
<evidence type="ECO:0000313" key="3">
    <source>
        <dbReference type="Proteomes" id="UP000784294"/>
    </source>
</evidence>
<evidence type="ECO:0000256" key="1">
    <source>
        <dbReference type="SAM" id="MobiDB-lite"/>
    </source>
</evidence>
<dbReference type="Proteomes" id="UP000784294">
    <property type="component" value="Unassembled WGS sequence"/>
</dbReference>
<name>A0A3S5FG39_9PLAT</name>